<gene>
    <name evidence="4" type="ORF">LR394_04160</name>
</gene>
<evidence type="ECO:0000259" key="3">
    <source>
        <dbReference type="PROSITE" id="PS51186"/>
    </source>
</evidence>
<accession>A0A9X1SSA1</accession>
<dbReference type="InterPro" id="IPR016181">
    <property type="entry name" value="Acyl_CoA_acyltransferase"/>
</dbReference>
<feature type="domain" description="N-acetyltransferase" evidence="3">
    <location>
        <begin position="1"/>
        <end position="138"/>
    </location>
</feature>
<dbReference type="CDD" id="cd04301">
    <property type="entry name" value="NAT_SF"/>
    <property type="match status" value="1"/>
</dbReference>
<dbReference type="InterPro" id="IPR050832">
    <property type="entry name" value="Bact_Acetyltransf"/>
</dbReference>
<dbReference type="EMBL" id="JAJOMB010000002">
    <property type="protein sequence ID" value="MCD5310076.1"/>
    <property type="molecule type" value="Genomic_DNA"/>
</dbReference>
<keyword evidence="1" id="KW-0808">Transferase</keyword>
<organism evidence="4 5">
    <name type="scientific">Kineosporia babensis</name>
    <dbReference type="NCBI Taxonomy" id="499548"/>
    <lineage>
        <taxon>Bacteria</taxon>
        <taxon>Bacillati</taxon>
        <taxon>Actinomycetota</taxon>
        <taxon>Actinomycetes</taxon>
        <taxon>Kineosporiales</taxon>
        <taxon>Kineosporiaceae</taxon>
        <taxon>Kineosporia</taxon>
    </lineage>
</organism>
<comment type="caution">
    <text evidence="4">The sequence shown here is derived from an EMBL/GenBank/DDBJ whole genome shotgun (WGS) entry which is preliminary data.</text>
</comment>
<dbReference type="RefSeq" id="WP_231439005.1">
    <property type="nucleotide sequence ID" value="NZ_JAJOMB010000002.1"/>
</dbReference>
<dbReference type="Gene3D" id="3.40.630.30">
    <property type="match status" value="1"/>
</dbReference>
<dbReference type="InterPro" id="IPR000182">
    <property type="entry name" value="GNAT_dom"/>
</dbReference>
<keyword evidence="2" id="KW-0012">Acyltransferase</keyword>
<sequence>MTHLTVGAADSGLAERIDQELAVFNREATGEHNEQELSVRAEDENGDLVAGLTGATWGRICEIAMLWVRADRRTEGWGSRLLQAAEKEAVARGCTRIVLSSFTFQAPDFYRRHGYTETARTEGFPAGHARVHLQKDLPG</sequence>
<dbReference type="Proteomes" id="UP001138997">
    <property type="component" value="Unassembled WGS sequence"/>
</dbReference>
<evidence type="ECO:0000313" key="4">
    <source>
        <dbReference type="EMBL" id="MCD5310076.1"/>
    </source>
</evidence>
<evidence type="ECO:0000256" key="1">
    <source>
        <dbReference type="ARBA" id="ARBA00022679"/>
    </source>
</evidence>
<protein>
    <submittedName>
        <fullName evidence="4">GNAT family N-acetyltransferase</fullName>
    </submittedName>
</protein>
<dbReference type="GO" id="GO:0016747">
    <property type="term" value="F:acyltransferase activity, transferring groups other than amino-acyl groups"/>
    <property type="evidence" value="ECO:0007669"/>
    <property type="project" value="InterPro"/>
</dbReference>
<dbReference type="SUPFAM" id="SSF55729">
    <property type="entry name" value="Acyl-CoA N-acyltransferases (Nat)"/>
    <property type="match status" value="1"/>
</dbReference>
<name>A0A9X1SSA1_9ACTN</name>
<keyword evidence="5" id="KW-1185">Reference proteome</keyword>
<evidence type="ECO:0000256" key="2">
    <source>
        <dbReference type="ARBA" id="ARBA00023315"/>
    </source>
</evidence>
<dbReference type="Pfam" id="PF00583">
    <property type="entry name" value="Acetyltransf_1"/>
    <property type="match status" value="1"/>
</dbReference>
<reference evidence="4" key="1">
    <citation type="submission" date="2021-11" db="EMBL/GenBank/DDBJ databases">
        <title>Streptomyces corallinus and Kineosporia corallina sp. nov., two new coral-derived marine actinobacteria.</title>
        <authorList>
            <person name="Buangrab K."/>
            <person name="Sutthacheep M."/>
            <person name="Yeemin T."/>
            <person name="Harunari E."/>
            <person name="Igarashi Y."/>
            <person name="Sripreechasak P."/>
            <person name="Kanchanasin P."/>
            <person name="Tanasupawat S."/>
            <person name="Phongsopitanun W."/>
        </authorList>
    </citation>
    <scope>NUCLEOTIDE SEQUENCE</scope>
    <source>
        <strain evidence="4">JCM 31032</strain>
    </source>
</reference>
<dbReference type="PANTHER" id="PTHR43877">
    <property type="entry name" value="AMINOALKYLPHOSPHONATE N-ACETYLTRANSFERASE-RELATED-RELATED"/>
    <property type="match status" value="1"/>
</dbReference>
<proteinExistence type="predicted"/>
<dbReference type="AlphaFoldDB" id="A0A9X1SSA1"/>
<dbReference type="PROSITE" id="PS51186">
    <property type="entry name" value="GNAT"/>
    <property type="match status" value="1"/>
</dbReference>
<evidence type="ECO:0000313" key="5">
    <source>
        <dbReference type="Proteomes" id="UP001138997"/>
    </source>
</evidence>